<keyword evidence="2" id="KW-1185">Reference proteome</keyword>
<sequence>MQGFADLRRRRLLLSGCLLVVKGKPAPLGEGRKRQHHITGFLDHKRHGIIRIREFQGFRGLREGRRGRILPEGWP</sequence>
<dbReference type="AlphaFoldDB" id="A0A4U8UKD6"/>
<evidence type="ECO:0000313" key="1">
    <source>
        <dbReference type="EMBL" id="TMS33201.1"/>
    </source>
</evidence>
<proteinExistence type="predicted"/>
<reference evidence="1 2" key="1">
    <citation type="journal article" date="2015" name="Genome Biol.">
        <title>Comparative genomics of Steinernema reveals deeply conserved gene regulatory networks.</title>
        <authorList>
            <person name="Dillman A.R."/>
            <person name="Macchietto M."/>
            <person name="Porter C.F."/>
            <person name="Rogers A."/>
            <person name="Williams B."/>
            <person name="Antoshechkin I."/>
            <person name="Lee M.M."/>
            <person name="Goodwin Z."/>
            <person name="Lu X."/>
            <person name="Lewis E.E."/>
            <person name="Goodrich-Blair H."/>
            <person name="Stock S.P."/>
            <person name="Adams B.J."/>
            <person name="Sternberg P.W."/>
            <person name="Mortazavi A."/>
        </authorList>
    </citation>
    <scope>NUCLEOTIDE SEQUENCE [LARGE SCALE GENOMIC DNA]</scope>
    <source>
        <strain evidence="1 2">ALL</strain>
    </source>
</reference>
<accession>A0A4U8UKD6</accession>
<dbReference type="EMBL" id="CM016762">
    <property type="protein sequence ID" value="TMS33201.1"/>
    <property type="molecule type" value="Genomic_DNA"/>
</dbReference>
<name>A0A4U8UKD6_STECR</name>
<dbReference type="Proteomes" id="UP000298663">
    <property type="component" value="Chromosome X"/>
</dbReference>
<organism evidence="1 2">
    <name type="scientific">Steinernema carpocapsae</name>
    <name type="common">Entomopathogenic nematode</name>
    <dbReference type="NCBI Taxonomy" id="34508"/>
    <lineage>
        <taxon>Eukaryota</taxon>
        <taxon>Metazoa</taxon>
        <taxon>Ecdysozoa</taxon>
        <taxon>Nematoda</taxon>
        <taxon>Chromadorea</taxon>
        <taxon>Rhabditida</taxon>
        <taxon>Tylenchina</taxon>
        <taxon>Panagrolaimomorpha</taxon>
        <taxon>Strongyloidoidea</taxon>
        <taxon>Steinernematidae</taxon>
        <taxon>Steinernema</taxon>
    </lineage>
</organism>
<protein>
    <submittedName>
        <fullName evidence="1">Uncharacterized protein</fullName>
    </submittedName>
</protein>
<gene>
    <name evidence="1" type="ORF">L596_000968</name>
</gene>
<dbReference type="EMBL" id="AZBU02000001">
    <property type="protein sequence ID" value="TMS33201.1"/>
    <property type="molecule type" value="Genomic_DNA"/>
</dbReference>
<evidence type="ECO:0000313" key="2">
    <source>
        <dbReference type="Proteomes" id="UP000298663"/>
    </source>
</evidence>
<comment type="caution">
    <text evidence="1">The sequence shown here is derived from an EMBL/GenBank/DDBJ whole genome shotgun (WGS) entry which is preliminary data.</text>
</comment>
<reference evidence="1 2" key="2">
    <citation type="journal article" date="2019" name="G3 (Bethesda)">
        <title>Hybrid Assembly of the Genome of the Entomopathogenic Nematode Steinernema carpocapsae Identifies the X-Chromosome.</title>
        <authorList>
            <person name="Serra L."/>
            <person name="Macchietto M."/>
            <person name="Macias-Munoz A."/>
            <person name="McGill C.J."/>
            <person name="Rodriguez I.M."/>
            <person name="Rodriguez B."/>
            <person name="Murad R."/>
            <person name="Mortazavi A."/>
        </authorList>
    </citation>
    <scope>NUCLEOTIDE SEQUENCE [LARGE SCALE GENOMIC DNA]</scope>
    <source>
        <strain evidence="1 2">ALL</strain>
    </source>
</reference>